<accession>A0ACB8SDV4</accession>
<sequence length="155" mass="16707">MRFSVAFVTLAAAGACTPAFAAPGAAASGLSRRTFTEDLFHGLILDGLPPPPSTRGADKRDGFEDFLEKFFKEHPNDIFARDVESSGDIGEILAQMLTSHPNQAIARGLKDTLAALKQALQGSVPLPSKRDFSDVVNFLKDHVEVLALRDVEKRG</sequence>
<reference evidence="1" key="1">
    <citation type="submission" date="2021-02" db="EMBL/GenBank/DDBJ databases">
        <authorList>
            <consortium name="DOE Joint Genome Institute"/>
            <person name="Ahrendt S."/>
            <person name="Looney B.P."/>
            <person name="Miyauchi S."/>
            <person name="Morin E."/>
            <person name="Drula E."/>
            <person name="Courty P.E."/>
            <person name="Chicoki N."/>
            <person name="Fauchery L."/>
            <person name="Kohler A."/>
            <person name="Kuo A."/>
            <person name="Labutti K."/>
            <person name="Pangilinan J."/>
            <person name="Lipzen A."/>
            <person name="Riley R."/>
            <person name="Andreopoulos W."/>
            <person name="He G."/>
            <person name="Johnson J."/>
            <person name="Barry K.W."/>
            <person name="Grigoriev I.V."/>
            <person name="Nagy L."/>
            <person name="Hibbett D."/>
            <person name="Henrissat B."/>
            <person name="Matheny P.B."/>
            <person name="Labbe J."/>
            <person name="Martin F."/>
        </authorList>
    </citation>
    <scope>NUCLEOTIDE SEQUENCE</scope>
    <source>
        <strain evidence="1">FP105234-sp</strain>
    </source>
</reference>
<protein>
    <submittedName>
        <fullName evidence="1">Uncharacterized protein</fullName>
    </submittedName>
</protein>
<evidence type="ECO:0000313" key="1">
    <source>
        <dbReference type="EMBL" id="KAI0054160.1"/>
    </source>
</evidence>
<comment type="caution">
    <text evidence="1">The sequence shown here is derived from an EMBL/GenBank/DDBJ whole genome shotgun (WGS) entry which is preliminary data.</text>
</comment>
<name>A0ACB8SDV4_9AGAM</name>
<proteinExistence type="predicted"/>
<gene>
    <name evidence="1" type="ORF">FA95DRAFT_1600648</name>
</gene>
<keyword evidence="2" id="KW-1185">Reference proteome</keyword>
<dbReference type="Proteomes" id="UP000814033">
    <property type="component" value="Unassembled WGS sequence"/>
</dbReference>
<evidence type="ECO:0000313" key="2">
    <source>
        <dbReference type="Proteomes" id="UP000814033"/>
    </source>
</evidence>
<feature type="non-terminal residue" evidence="1">
    <location>
        <position position="155"/>
    </location>
</feature>
<reference evidence="1" key="2">
    <citation type="journal article" date="2022" name="New Phytol.">
        <title>Evolutionary transition to the ectomycorrhizal habit in the genomes of a hyperdiverse lineage of mushroom-forming fungi.</title>
        <authorList>
            <person name="Looney B."/>
            <person name="Miyauchi S."/>
            <person name="Morin E."/>
            <person name="Drula E."/>
            <person name="Courty P.E."/>
            <person name="Kohler A."/>
            <person name="Kuo A."/>
            <person name="LaButti K."/>
            <person name="Pangilinan J."/>
            <person name="Lipzen A."/>
            <person name="Riley R."/>
            <person name="Andreopoulos W."/>
            <person name="He G."/>
            <person name="Johnson J."/>
            <person name="Nolan M."/>
            <person name="Tritt A."/>
            <person name="Barry K.W."/>
            <person name="Grigoriev I.V."/>
            <person name="Nagy L.G."/>
            <person name="Hibbett D."/>
            <person name="Henrissat B."/>
            <person name="Matheny P.B."/>
            <person name="Labbe J."/>
            <person name="Martin F.M."/>
        </authorList>
    </citation>
    <scope>NUCLEOTIDE SEQUENCE</scope>
    <source>
        <strain evidence="1">FP105234-sp</strain>
    </source>
</reference>
<organism evidence="1 2">
    <name type="scientific">Auriscalpium vulgare</name>
    <dbReference type="NCBI Taxonomy" id="40419"/>
    <lineage>
        <taxon>Eukaryota</taxon>
        <taxon>Fungi</taxon>
        <taxon>Dikarya</taxon>
        <taxon>Basidiomycota</taxon>
        <taxon>Agaricomycotina</taxon>
        <taxon>Agaricomycetes</taxon>
        <taxon>Russulales</taxon>
        <taxon>Auriscalpiaceae</taxon>
        <taxon>Auriscalpium</taxon>
    </lineage>
</organism>
<dbReference type="EMBL" id="MU275838">
    <property type="protein sequence ID" value="KAI0054160.1"/>
    <property type="molecule type" value="Genomic_DNA"/>
</dbReference>